<dbReference type="EMBL" id="WEGK01000015">
    <property type="protein sequence ID" value="MQY22749.1"/>
    <property type="molecule type" value="Genomic_DNA"/>
</dbReference>
<dbReference type="AlphaFoldDB" id="A0A7K0DAW0"/>
<gene>
    <name evidence="1" type="ORF">NRB20_58710</name>
</gene>
<protein>
    <recommendedName>
        <fullName evidence="3">Asp23/Gls24 family envelope stress response protein</fullName>
    </recommendedName>
</protein>
<sequence>MTSVLSGVSAVSTHAAPTVIRPAAPEVVEPGVLGAAAAQAAREITGVCADVRVEARIRRGAVELRMRLSVRYPMPVWQVSTVCRSHVLERMRSRFELPVRRLDIEMCGLVEL</sequence>
<dbReference type="Proteomes" id="UP000438448">
    <property type="component" value="Unassembled WGS sequence"/>
</dbReference>
<dbReference type="OrthoDB" id="4569527at2"/>
<name>A0A7K0DAW0_9NOCA</name>
<reference evidence="1 2" key="1">
    <citation type="submission" date="2019-10" db="EMBL/GenBank/DDBJ databases">
        <title>Nocardia macrotermitis sp. nov. and Nocardia aurantia sp. nov., isolated from the gut of fungus growing-termite Macrotermes natalensis.</title>
        <authorList>
            <person name="Benndorf R."/>
            <person name="Schwitalla J."/>
            <person name="Martin K."/>
            <person name="De Beer W."/>
            <person name="Kaster A.-K."/>
            <person name="Vollmers J."/>
            <person name="Poulsen M."/>
            <person name="Beemelmanns C."/>
        </authorList>
    </citation>
    <scope>NUCLEOTIDE SEQUENCE [LARGE SCALE GENOMIC DNA]</scope>
    <source>
        <strain evidence="1 2">RB20</strain>
    </source>
</reference>
<accession>A0A7K0DAW0</accession>
<proteinExistence type="predicted"/>
<comment type="caution">
    <text evidence="1">The sequence shown here is derived from an EMBL/GenBank/DDBJ whole genome shotgun (WGS) entry which is preliminary data.</text>
</comment>
<keyword evidence="2" id="KW-1185">Reference proteome</keyword>
<dbReference type="RefSeq" id="WP_153414585.1">
    <property type="nucleotide sequence ID" value="NZ_WEGK01000015.1"/>
</dbReference>
<evidence type="ECO:0000313" key="2">
    <source>
        <dbReference type="Proteomes" id="UP000438448"/>
    </source>
</evidence>
<evidence type="ECO:0008006" key="3">
    <source>
        <dbReference type="Google" id="ProtNLM"/>
    </source>
</evidence>
<evidence type="ECO:0000313" key="1">
    <source>
        <dbReference type="EMBL" id="MQY22749.1"/>
    </source>
</evidence>
<organism evidence="1 2">
    <name type="scientific">Nocardia macrotermitis</name>
    <dbReference type="NCBI Taxonomy" id="2585198"/>
    <lineage>
        <taxon>Bacteria</taxon>
        <taxon>Bacillati</taxon>
        <taxon>Actinomycetota</taxon>
        <taxon>Actinomycetes</taxon>
        <taxon>Mycobacteriales</taxon>
        <taxon>Nocardiaceae</taxon>
        <taxon>Nocardia</taxon>
    </lineage>
</organism>